<name>A0A1V1NRS8_9BACT</name>
<gene>
    <name evidence="2" type="ORF">OMM_14512</name>
</gene>
<accession>A0A1V1NRS8</accession>
<organism evidence="2 3">
    <name type="scientific">Candidatus Magnetoglobus multicellularis str. Araruama</name>
    <dbReference type="NCBI Taxonomy" id="890399"/>
    <lineage>
        <taxon>Bacteria</taxon>
        <taxon>Pseudomonadati</taxon>
        <taxon>Thermodesulfobacteriota</taxon>
        <taxon>Desulfobacteria</taxon>
        <taxon>Desulfobacterales</taxon>
        <taxon>Desulfobacteraceae</taxon>
        <taxon>Candidatus Magnetoglobus</taxon>
    </lineage>
</organism>
<evidence type="ECO:0000259" key="1">
    <source>
        <dbReference type="Pfam" id="PF03781"/>
    </source>
</evidence>
<evidence type="ECO:0000313" key="2">
    <source>
        <dbReference type="EMBL" id="ETR65277.1"/>
    </source>
</evidence>
<dbReference type="SUPFAM" id="SSF56436">
    <property type="entry name" value="C-type lectin-like"/>
    <property type="match status" value="1"/>
</dbReference>
<dbReference type="GO" id="GO:0120147">
    <property type="term" value="F:formylglycine-generating oxidase activity"/>
    <property type="evidence" value="ECO:0007669"/>
    <property type="project" value="TreeGrafter"/>
</dbReference>
<dbReference type="AlphaFoldDB" id="A0A1V1NRS8"/>
<dbReference type="InterPro" id="IPR051043">
    <property type="entry name" value="Sulfatase_Mod_Factor_Kinase"/>
</dbReference>
<dbReference type="InterPro" id="IPR005532">
    <property type="entry name" value="SUMF_dom"/>
</dbReference>
<proteinExistence type="predicted"/>
<comment type="caution">
    <text evidence="2">The sequence shown here is derived from an EMBL/GenBank/DDBJ whole genome shotgun (WGS) entry which is preliminary data.</text>
</comment>
<dbReference type="Proteomes" id="UP000189670">
    <property type="component" value="Unassembled WGS sequence"/>
</dbReference>
<dbReference type="Pfam" id="PF03781">
    <property type="entry name" value="FGE-sulfatase"/>
    <property type="match status" value="1"/>
</dbReference>
<protein>
    <recommendedName>
        <fullName evidence="1">Sulfatase-modifying factor enzyme-like domain-containing protein</fullName>
    </recommendedName>
</protein>
<dbReference type="Gene3D" id="3.90.1580.10">
    <property type="entry name" value="paralog of FGE (formylglycine-generating enzyme)"/>
    <property type="match status" value="1"/>
</dbReference>
<dbReference type="PANTHER" id="PTHR23150:SF19">
    <property type="entry name" value="FORMYLGLYCINE-GENERATING ENZYME"/>
    <property type="match status" value="1"/>
</dbReference>
<dbReference type="EMBL" id="ATBP01002993">
    <property type="protein sequence ID" value="ETR65277.1"/>
    <property type="molecule type" value="Genomic_DNA"/>
</dbReference>
<evidence type="ECO:0000313" key="3">
    <source>
        <dbReference type="Proteomes" id="UP000189670"/>
    </source>
</evidence>
<dbReference type="InterPro" id="IPR042095">
    <property type="entry name" value="SUMF_sf"/>
</dbReference>
<dbReference type="InterPro" id="IPR016187">
    <property type="entry name" value="CTDL_fold"/>
</dbReference>
<dbReference type="PANTHER" id="PTHR23150">
    <property type="entry name" value="SULFATASE MODIFYING FACTOR 1, 2"/>
    <property type="match status" value="1"/>
</dbReference>
<feature type="domain" description="Sulfatase-modifying factor enzyme-like" evidence="1">
    <location>
        <begin position="6"/>
        <end position="105"/>
    </location>
</feature>
<reference evidence="3" key="1">
    <citation type="submission" date="2012-11" db="EMBL/GenBank/DDBJ databases">
        <authorList>
            <person name="Lucero-Rivera Y.E."/>
            <person name="Tovar-Ramirez D."/>
        </authorList>
    </citation>
    <scope>NUCLEOTIDE SEQUENCE [LARGE SCALE GENOMIC DNA]</scope>
    <source>
        <strain evidence="3">Araruama</strain>
    </source>
</reference>
<sequence length="106" mass="11539">MVIGAADWEYAALADSTTALANGEISVLSCDFDANLDKMGWYCGNSNSTQHPVAQKLANAWGLYDMHGNLYEWCSDWYGSYPDNSVIDSTGVSSGSYCVLRGGSWY</sequence>